<reference evidence="9" key="1">
    <citation type="journal article" date="2014" name="FEMS Microbiol. Lett.">
        <title>Draft Genomic DNA Sequence of the Facultatively Methylotrophic Bacterium Acidomonas methanolica type strain MB58.</title>
        <authorList>
            <person name="Higashiura N."/>
            <person name="Hadano H."/>
            <person name="Hirakawa H."/>
            <person name="Matsutani M."/>
            <person name="Takabe S."/>
            <person name="Matsushita K."/>
            <person name="Azuma Y."/>
        </authorList>
    </citation>
    <scope>NUCLEOTIDE SEQUENCE [LARGE SCALE GENOMIC DNA]</scope>
    <source>
        <strain evidence="9">MB58</strain>
    </source>
</reference>
<evidence type="ECO:0000256" key="3">
    <source>
        <dbReference type="ARBA" id="ARBA00022927"/>
    </source>
</evidence>
<keyword evidence="4 6" id="KW-0811">Translocation</keyword>
<evidence type="ECO:0000256" key="2">
    <source>
        <dbReference type="ARBA" id="ARBA00022448"/>
    </source>
</evidence>
<dbReference type="GO" id="GO:0006457">
    <property type="term" value="P:protein folding"/>
    <property type="evidence" value="ECO:0007669"/>
    <property type="project" value="UniProtKB-UniRule"/>
</dbReference>
<protein>
    <recommendedName>
        <fullName evidence="6">Protein-export protein SecB</fullName>
    </recommendedName>
</protein>
<accession>A0A023D908</accession>
<evidence type="ECO:0000256" key="5">
    <source>
        <dbReference type="ARBA" id="ARBA00023186"/>
    </source>
</evidence>
<feature type="compositionally biased region" description="Basic and acidic residues" evidence="7">
    <location>
        <begin position="40"/>
        <end position="51"/>
    </location>
</feature>
<sequence>MGPPVYNTIRLILPLPVFDGWRMGRAMLPPSQRRGPHHAGRPDAFDPRETMSETTTPPANDSLPSDAPQGIPLAINLQYTKDLSFEVPAGAAIFKSLRDAPQVSVNIDVKVDQLEENQPVFEVVLTTRVEAVEGTGIQGEAQAGRTVFIADLTYAAIVTLNNPPQDIIEPLLLVEVPRLIFPFVRSIISDVTRDGGFPAVVLAPIDFVALWQAKRAAQFPEPAGHA</sequence>
<comment type="function">
    <text evidence="6">One of the proteins required for the normal export of preproteins out of the cell cytoplasm. It is a molecular chaperone that binds to a subset of precursor proteins, maintaining them in a translocation-competent state. It also specifically binds to its receptor SecA.</text>
</comment>
<dbReference type="GO" id="GO:0051262">
    <property type="term" value="P:protein tetramerization"/>
    <property type="evidence" value="ECO:0007669"/>
    <property type="project" value="InterPro"/>
</dbReference>
<dbReference type="Pfam" id="PF02556">
    <property type="entry name" value="SecB"/>
    <property type="match status" value="1"/>
</dbReference>
<keyword evidence="3 6" id="KW-0653">Protein transport</keyword>
<dbReference type="EMBL" id="BAND01000201">
    <property type="protein sequence ID" value="GAJ30662.1"/>
    <property type="molecule type" value="Genomic_DNA"/>
</dbReference>
<evidence type="ECO:0000313" key="9">
    <source>
        <dbReference type="Proteomes" id="UP000019760"/>
    </source>
</evidence>
<proteinExistence type="inferred from homology"/>
<dbReference type="Proteomes" id="UP000019760">
    <property type="component" value="Unassembled WGS sequence"/>
</dbReference>
<keyword evidence="5 6" id="KW-0143">Chaperone</keyword>
<comment type="subcellular location">
    <subcellularLocation>
        <location evidence="6">Cytoplasm</location>
    </subcellularLocation>
</comment>
<dbReference type="GO" id="GO:0005737">
    <property type="term" value="C:cytoplasm"/>
    <property type="evidence" value="ECO:0007669"/>
    <property type="project" value="UniProtKB-SubCell"/>
</dbReference>
<dbReference type="InterPro" id="IPR035958">
    <property type="entry name" value="SecB-like_sf"/>
</dbReference>
<dbReference type="PANTHER" id="PTHR36918">
    <property type="match status" value="1"/>
</dbReference>
<evidence type="ECO:0000256" key="4">
    <source>
        <dbReference type="ARBA" id="ARBA00023010"/>
    </source>
</evidence>
<dbReference type="AlphaFoldDB" id="A0A023D908"/>
<feature type="region of interest" description="Disordered" evidence="7">
    <location>
        <begin position="28"/>
        <end position="66"/>
    </location>
</feature>
<comment type="caution">
    <text evidence="8">The sequence shown here is derived from an EMBL/GenBank/DDBJ whole genome shotgun (WGS) entry which is preliminary data.</text>
</comment>
<organism evidence="8 9">
    <name type="scientific">Acidomonas methanolica NBRC 104435</name>
    <dbReference type="NCBI Taxonomy" id="1231351"/>
    <lineage>
        <taxon>Bacteria</taxon>
        <taxon>Pseudomonadati</taxon>
        <taxon>Pseudomonadota</taxon>
        <taxon>Alphaproteobacteria</taxon>
        <taxon>Acetobacterales</taxon>
        <taxon>Acetobacteraceae</taxon>
        <taxon>Acidomonas</taxon>
    </lineage>
</organism>
<feature type="compositionally biased region" description="Polar residues" evidence="7">
    <location>
        <begin position="52"/>
        <end position="63"/>
    </location>
</feature>
<comment type="similarity">
    <text evidence="1 6">Belongs to the SecB family.</text>
</comment>
<name>A0A023D908_ACIMT</name>
<evidence type="ECO:0000256" key="7">
    <source>
        <dbReference type="SAM" id="MobiDB-lite"/>
    </source>
</evidence>
<gene>
    <name evidence="6" type="primary">secB</name>
    <name evidence="8" type="ORF">Amme_217_002</name>
</gene>
<dbReference type="Gene3D" id="3.10.420.10">
    <property type="entry name" value="SecB-like"/>
    <property type="match status" value="1"/>
</dbReference>
<evidence type="ECO:0000256" key="1">
    <source>
        <dbReference type="ARBA" id="ARBA00009990"/>
    </source>
</evidence>
<dbReference type="SUPFAM" id="SSF54611">
    <property type="entry name" value="SecB-like"/>
    <property type="match status" value="1"/>
</dbReference>
<reference evidence="8 9" key="2">
    <citation type="journal article" date="2014" name="FEMS Microbiol. Lett.">
        <title>Draft genomic DNA sequence of the facultatively methylotrophic bacterium Acidomonas methanolica type strain MB58.</title>
        <authorList>
            <person name="Higashiura N."/>
            <person name="Hadano H."/>
            <person name="Hirakawa H."/>
            <person name="Matsutani M."/>
            <person name="Takabe S."/>
            <person name="Matsushita K."/>
            <person name="Azuma Y."/>
        </authorList>
    </citation>
    <scope>NUCLEOTIDE SEQUENCE [LARGE SCALE GENOMIC DNA]</scope>
    <source>
        <strain evidence="8 9">MB58</strain>
    </source>
</reference>
<dbReference type="GO" id="GO:0051082">
    <property type="term" value="F:unfolded protein binding"/>
    <property type="evidence" value="ECO:0007669"/>
    <property type="project" value="InterPro"/>
</dbReference>
<keyword evidence="6" id="KW-0963">Cytoplasm</keyword>
<keyword evidence="2 6" id="KW-0813">Transport</keyword>
<comment type="subunit">
    <text evidence="6">Homotetramer, a dimer of dimers. One homotetramer interacts with 1 SecA dimer.</text>
</comment>
<keyword evidence="9" id="KW-1185">Reference proteome</keyword>
<evidence type="ECO:0000256" key="6">
    <source>
        <dbReference type="HAMAP-Rule" id="MF_00821"/>
    </source>
</evidence>
<dbReference type="InterPro" id="IPR003708">
    <property type="entry name" value="SecB"/>
</dbReference>
<evidence type="ECO:0000313" key="8">
    <source>
        <dbReference type="EMBL" id="GAJ30662.1"/>
    </source>
</evidence>
<dbReference type="NCBIfam" id="NF004392">
    <property type="entry name" value="PRK05751.1-3"/>
    <property type="match status" value="1"/>
</dbReference>
<dbReference type="HAMAP" id="MF_00821">
    <property type="entry name" value="SecB"/>
    <property type="match status" value="1"/>
</dbReference>
<dbReference type="GO" id="GO:0015031">
    <property type="term" value="P:protein transport"/>
    <property type="evidence" value="ECO:0007669"/>
    <property type="project" value="UniProtKB-UniRule"/>
</dbReference>
<dbReference type="PANTHER" id="PTHR36918:SF1">
    <property type="entry name" value="PROTEIN-EXPORT PROTEIN SECB"/>
    <property type="match status" value="1"/>
</dbReference>